<feature type="domain" description="Transposase IS110-like N-terminal" evidence="1">
    <location>
        <begin position="5"/>
        <end position="155"/>
    </location>
</feature>
<keyword evidence="4" id="KW-1185">Reference proteome</keyword>
<dbReference type="OrthoDB" id="9795150at2"/>
<dbReference type="Pfam" id="PF01548">
    <property type="entry name" value="DEDD_Tnp_IS110"/>
    <property type="match status" value="1"/>
</dbReference>
<feature type="domain" description="Transposase IS116/IS110/IS902 C-terminal" evidence="2">
    <location>
        <begin position="203"/>
        <end position="288"/>
    </location>
</feature>
<dbReference type="PANTHER" id="PTHR33055">
    <property type="entry name" value="TRANSPOSASE FOR INSERTION SEQUENCE ELEMENT IS1111A"/>
    <property type="match status" value="1"/>
</dbReference>
<dbReference type="RefSeq" id="WP_124329731.1">
    <property type="nucleotide sequence ID" value="NZ_BEXT01000001.1"/>
</dbReference>
<proteinExistence type="predicted"/>
<protein>
    <submittedName>
        <fullName evidence="3">IS110 family transposase</fullName>
    </submittedName>
</protein>
<evidence type="ECO:0000259" key="1">
    <source>
        <dbReference type="Pfam" id="PF01548"/>
    </source>
</evidence>
<dbReference type="Pfam" id="PF02371">
    <property type="entry name" value="Transposase_20"/>
    <property type="match status" value="1"/>
</dbReference>
<dbReference type="AlphaFoldDB" id="A0A401G041"/>
<comment type="caution">
    <text evidence="3">The sequence shown here is derived from an EMBL/GenBank/DDBJ whole genome shotgun (WGS) entry which is preliminary data.</text>
</comment>
<organism evidence="3 4">
    <name type="scientific">Desulfonema ishimotonii</name>
    <dbReference type="NCBI Taxonomy" id="45657"/>
    <lineage>
        <taxon>Bacteria</taxon>
        <taxon>Pseudomonadati</taxon>
        <taxon>Thermodesulfobacteriota</taxon>
        <taxon>Desulfobacteria</taxon>
        <taxon>Desulfobacterales</taxon>
        <taxon>Desulfococcaceae</taxon>
        <taxon>Desulfonema</taxon>
    </lineage>
</organism>
<name>A0A401G041_9BACT</name>
<dbReference type="PANTHER" id="PTHR33055:SF3">
    <property type="entry name" value="PUTATIVE TRANSPOSASE FOR IS117-RELATED"/>
    <property type="match status" value="1"/>
</dbReference>
<evidence type="ECO:0000313" key="3">
    <source>
        <dbReference type="EMBL" id="GBC62567.1"/>
    </source>
</evidence>
<reference evidence="4" key="1">
    <citation type="submission" date="2017-11" db="EMBL/GenBank/DDBJ databases">
        <authorList>
            <person name="Watanabe M."/>
            <person name="Kojima H."/>
        </authorList>
    </citation>
    <scope>NUCLEOTIDE SEQUENCE [LARGE SCALE GENOMIC DNA]</scope>
    <source>
        <strain evidence="4">Tokyo 01</strain>
    </source>
</reference>
<dbReference type="GO" id="GO:0004803">
    <property type="term" value="F:transposase activity"/>
    <property type="evidence" value="ECO:0007669"/>
    <property type="project" value="InterPro"/>
</dbReference>
<sequence>MNIPGIDVSKNKLGCVLLTSSAPDKELYKKVPNTPVGFRQLITWSCKKARCESAQIHAVTEATGPYHENAALALYQAGMRISVINPARIKHFAKGIGVKAKNDKKDASVIARSGLMNKPPLWKPEPAEYRELRAMPGRPEALETDIRREKNRLEKIRAGRATETAEASLNRVIIFLREEKKSLRKQVRNHIDNHPNLKKDRSFLESVPGIGPVVSSWMLVLLQGGKRFDAAPKAASYVGLTPTEHQSGSSVLKRPRLSKAGPPVFRAKLYMAAMVAARYNPDAKELYQRLIEKGKAKMPALGAVMRKLVHICFGVIKNQAKYTSQVKNEG</sequence>
<dbReference type="InterPro" id="IPR002525">
    <property type="entry name" value="Transp_IS110-like_N"/>
</dbReference>
<dbReference type="InterPro" id="IPR003346">
    <property type="entry name" value="Transposase_20"/>
</dbReference>
<dbReference type="Proteomes" id="UP000288096">
    <property type="component" value="Unassembled WGS sequence"/>
</dbReference>
<evidence type="ECO:0000259" key="2">
    <source>
        <dbReference type="Pfam" id="PF02371"/>
    </source>
</evidence>
<reference evidence="4" key="2">
    <citation type="submission" date="2019-01" db="EMBL/GenBank/DDBJ databases">
        <title>Genome sequence of Desulfonema ishimotonii strain Tokyo 01.</title>
        <authorList>
            <person name="Fukui M."/>
        </authorList>
    </citation>
    <scope>NUCLEOTIDE SEQUENCE [LARGE SCALE GENOMIC DNA]</scope>
    <source>
        <strain evidence="4">Tokyo 01</strain>
    </source>
</reference>
<accession>A0A401G041</accession>
<evidence type="ECO:0000313" key="4">
    <source>
        <dbReference type="Proteomes" id="UP000288096"/>
    </source>
</evidence>
<dbReference type="InterPro" id="IPR047650">
    <property type="entry name" value="Transpos_IS110"/>
</dbReference>
<dbReference type="GO" id="GO:0006313">
    <property type="term" value="P:DNA transposition"/>
    <property type="evidence" value="ECO:0007669"/>
    <property type="project" value="InterPro"/>
</dbReference>
<dbReference type="GO" id="GO:0003677">
    <property type="term" value="F:DNA binding"/>
    <property type="evidence" value="ECO:0007669"/>
    <property type="project" value="InterPro"/>
</dbReference>
<gene>
    <name evidence="3" type="ORF">DENIS_3539</name>
</gene>
<dbReference type="NCBIfam" id="NF033542">
    <property type="entry name" value="transpos_IS110"/>
    <property type="match status" value="1"/>
</dbReference>
<dbReference type="EMBL" id="BEXT01000001">
    <property type="protein sequence ID" value="GBC62567.1"/>
    <property type="molecule type" value="Genomic_DNA"/>
</dbReference>